<dbReference type="PRINTS" id="PR00420">
    <property type="entry name" value="RNGMNOXGNASE"/>
</dbReference>
<dbReference type="PANTHER" id="PTHR42685:SF22">
    <property type="entry name" value="CONDITIONED MEDIUM FACTOR RECEPTOR 1"/>
    <property type="match status" value="1"/>
</dbReference>
<dbReference type="Gene3D" id="3.50.50.60">
    <property type="entry name" value="FAD/NAD(P)-binding domain"/>
    <property type="match status" value="1"/>
</dbReference>
<name>A0A1N7FKT7_9RHOB</name>
<evidence type="ECO:0000313" key="2">
    <source>
        <dbReference type="EMBL" id="SIS00900.1"/>
    </source>
</evidence>
<protein>
    <submittedName>
        <fullName evidence="2">Geranylgeranyl reductase family</fullName>
    </submittedName>
</protein>
<dbReference type="InterPro" id="IPR050407">
    <property type="entry name" value="Geranylgeranyl_reductase"/>
</dbReference>
<dbReference type="AlphaFoldDB" id="A0A1N7FKT7"/>
<dbReference type="RefSeq" id="WP_076531720.1">
    <property type="nucleotide sequence ID" value="NZ_FOAC01000001.1"/>
</dbReference>
<dbReference type="Pfam" id="PF12831">
    <property type="entry name" value="FAD_oxidored"/>
    <property type="match status" value="1"/>
</dbReference>
<dbReference type="EMBL" id="FTNV01000001">
    <property type="protein sequence ID" value="SIS00900.1"/>
    <property type="molecule type" value="Genomic_DNA"/>
</dbReference>
<dbReference type="PANTHER" id="PTHR42685">
    <property type="entry name" value="GERANYLGERANYL DIPHOSPHATE REDUCTASE"/>
    <property type="match status" value="1"/>
</dbReference>
<organism evidence="2 3">
    <name type="scientific">Roseovarius nanhaiticus</name>
    <dbReference type="NCBI Taxonomy" id="573024"/>
    <lineage>
        <taxon>Bacteria</taxon>
        <taxon>Pseudomonadati</taxon>
        <taxon>Pseudomonadota</taxon>
        <taxon>Alphaproteobacteria</taxon>
        <taxon>Rhodobacterales</taxon>
        <taxon>Roseobacteraceae</taxon>
        <taxon>Roseovarius</taxon>
    </lineage>
</organism>
<dbReference type="STRING" id="573024.SAMN05216208_1005"/>
<evidence type="ECO:0000313" key="3">
    <source>
        <dbReference type="Proteomes" id="UP000186019"/>
    </source>
</evidence>
<reference evidence="2 3" key="1">
    <citation type="submission" date="2017-01" db="EMBL/GenBank/DDBJ databases">
        <authorList>
            <person name="Mah S.A."/>
            <person name="Swanson W.J."/>
            <person name="Moy G.W."/>
            <person name="Vacquier V.D."/>
        </authorList>
    </citation>
    <scope>NUCLEOTIDE SEQUENCE [LARGE SCALE GENOMIC DNA]</scope>
    <source>
        <strain evidence="2 3">DSM 29590</strain>
    </source>
</reference>
<dbReference type="OrthoDB" id="417034at2"/>
<proteinExistence type="predicted"/>
<keyword evidence="3" id="KW-1185">Reference proteome</keyword>
<evidence type="ECO:0000256" key="1">
    <source>
        <dbReference type="SAM" id="MobiDB-lite"/>
    </source>
</evidence>
<sequence>MPTPTCPERHIFDILIIGAGPAGTAAAITAARAGLSTAIIDKARFPRSKLCGGLISGRAATLYAQIFGGALDPNLFEPRTRISFHAGGAPLGSAVESPEMFLSMRCDLDAHLLSLAIAAGAVDLTGHRIEALELEGIPSARLADGRCVMGRILIGADGVNSMVARALYGRAYNPARVGFAMEVEAPPLPKAERTTIRIDLGAADWGYGWQFPKASSTTIGVGGIACANPDMRARLTDYRRVLDEQSVVPVKGHHLPFGEVRHVPGRGAILLVGDAAGLVDPITGEGIAHAMQSGAAAADAASAALARGNTAAALPAYRRALRPLHRSLRLARWLRPLLYGRRTRAPVLRAFAASSVLKAMYLDLLAGRAEYPALCRRALWRMPGALWRHRRGAETQAESGKTLAKRRKPG</sequence>
<dbReference type="InterPro" id="IPR011777">
    <property type="entry name" value="Geranylgeranyl_Rdtase_fam"/>
</dbReference>
<dbReference type="InterPro" id="IPR036188">
    <property type="entry name" value="FAD/NAD-bd_sf"/>
</dbReference>
<dbReference type="Proteomes" id="UP000186019">
    <property type="component" value="Unassembled WGS sequence"/>
</dbReference>
<gene>
    <name evidence="2" type="ORF">SAMN05421666_1131</name>
</gene>
<dbReference type="GO" id="GO:0016628">
    <property type="term" value="F:oxidoreductase activity, acting on the CH-CH group of donors, NAD or NADP as acceptor"/>
    <property type="evidence" value="ECO:0007669"/>
    <property type="project" value="InterPro"/>
</dbReference>
<feature type="region of interest" description="Disordered" evidence="1">
    <location>
        <begin position="391"/>
        <end position="410"/>
    </location>
</feature>
<dbReference type="SUPFAM" id="SSF51905">
    <property type="entry name" value="FAD/NAD(P)-binding domain"/>
    <property type="match status" value="1"/>
</dbReference>
<dbReference type="NCBIfam" id="TIGR02032">
    <property type="entry name" value="GG-red-SF"/>
    <property type="match status" value="1"/>
</dbReference>
<accession>A0A1N7FKT7</accession>